<keyword evidence="5" id="KW-1185">Reference proteome</keyword>
<keyword evidence="1" id="KW-0378">Hydrolase</keyword>
<feature type="domain" description="GP-PDE" evidence="2">
    <location>
        <begin position="196"/>
        <end position="490"/>
    </location>
</feature>
<dbReference type="GO" id="GO:0008081">
    <property type="term" value="F:phosphoric diester hydrolase activity"/>
    <property type="evidence" value="ECO:0007669"/>
    <property type="project" value="InterPro"/>
</dbReference>
<dbReference type="PANTHER" id="PTHR22958">
    <property type="entry name" value="GLYCEROPHOSPHORYL DIESTER PHOSPHODIESTERASE"/>
    <property type="match status" value="1"/>
</dbReference>
<reference evidence="3" key="1">
    <citation type="submission" date="2023-06" db="EMBL/GenBank/DDBJ databases">
        <authorList>
            <person name="Kurt Z."/>
        </authorList>
    </citation>
    <scope>NUCLEOTIDE SEQUENCE</scope>
</reference>
<reference evidence="4 5" key="2">
    <citation type="submission" date="2024-07" db="EMBL/GenBank/DDBJ databases">
        <authorList>
            <person name="Akdeniz Z."/>
        </authorList>
    </citation>
    <scope>NUCLEOTIDE SEQUENCE [LARGE SCALE GENOMIC DNA]</scope>
</reference>
<dbReference type="GO" id="GO:0046475">
    <property type="term" value="P:glycerophospholipid catabolic process"/>
    <property type="evidence" value="ECO:0007669"/>
    <property type="project" value="TreeGrafter"/>
</dbReference>
<dbReference type="Pfam" id="PF03009">
    <property type="entry name" value="GDPD"/>
    <property type="match status" value="1"/>
</dbReference>
<evidence type="ECO:0000313" key="4">
    <source>
        <dbReference type="EMBL" id="CAL6045939.1"/>
    </source>
</evidence>
<dbReference type="InterPro" id="IPR030395">
    <property type="entry name" value="GP_PDE_dom"/>
</dbReference>
<evidence type="ECO:0000313" key="5">
    <source>
        <dbReference type="Proteomes" id="UP001642409"/>
    </source>
</evidence>
<protein>
    <submittedName>
        <fullName evidence="3">Glycerophosphoryl diester phosphodiesterase family protein</fullName>
    </submittedName>
    <submittedName>
        <fullName evidence="4">Glycerophosphoryl_diester phosphodiesterase family protein</fullName>
    </submittedName>
</protein>
<accession>A0AA86QQ48</accession>
<dbReference type="Gene3D" id="3.20.20.190">
    <property type="entry name" value="Phosphatidylinositol (PI) phosphodiesterase"/>
    <property type="match status" value="1"/>
</dbReference>
<dbReference type="PANTHER" id="PTHR22958:SF1">
    <property type="entry name" value="GLYCEROPHOSPHOCHOLINE PHOSPHODIESTERASE GPCPD1"/>
    <property type="match status" value="1"/>
</dbReference>
<dbReference type="AlphaFoldDB" id="A0AA86QQ48"/>
<proteinExistence type="predicted"/>
<dbReference type="EMBL" id="CATOUU010000905">
    <property type="protein sequence ID" value="CAI9958382.1"/>
    <property type="molecule type" value="Genomic_DNA"/>
</dbReference>
<comment type="caution">
    <text evidence="3">The sequence shown here is derived from an EMBL/GenBank/DDBJ whole genome shotgun (WGS) entry which is preliminary data.</text>
</comment>
<dbReference type="SUPFAM" id="SSF51695">
    <property type="entry name" value="PLC-like phosphodiesterases"/>
    <property type="match status" value="1"/>
</dbReference>
<sequence>MNLIYAITDATLFIKYSSSSKVSVKVKDAIISSKKIEYQKFVYQKFKNLPYGPVTITVNKKDTVVHLSSYITAFDLDKMENFTFDFGQQFQILYVNNNKFGPSRQMQHGSVIYNKFMPPIFFKGQPEIFFLPIEPDFAPIFTISAKQSYTHSNLGSKSNQDFQYENFYYQLMDWNESIDLKSFSTHEIKSLDIPHPLTMGHRGCGSNQFQRFNSHFNTSHFHENTIESFNEAYKRVDAVELDVILTNDLVPVVNHNFWVQNGTKKIAINSITAEQFKNIPLNQNIMQQKKYNSRAIPQQNKNQIKPERQIKRATLAEVLNQTDEKLMINIELKYVTGTTKFVGDEYFSRSQVIKAVLNCVKKSKQHNIMFSTFDPVTAVMLKYIQNKYPVMFLNNGDGVFAEADDVDLHQDICLYLEKGVNFSSKFGLQGIITSVTLLLEIQQHVGDILDLGLEIFTWGSIPSDHRNIVKQLNMGINCIIYDLVTLIEPK</sequence>
<gene>
    <name evidence="4" type="ORF">HINF_LOCUS41488</name>
    <name evidence="3" type="ORF">HINF_LOCUS46027</name>
</gene>
<evidence type="ECO:0000256" key="1">
    <source>
        <dbReference type="ARBA" id="ARBA00022801"/>
    </source>
</evidence>
<dbReference type="InterPro" id="IPR017946">
    <property type="entry name" value="PLC-like_Pdiesterase_TIM-brl"/>
</dbReference>
<evidence type="ECO:0000259" key="2">
    <source>
        <dbReference type="PROSITE" id="PS51704"/>
    </source>
</evidence>
<organism evidence="3">
    <name type="scientific">Hexamita inflata</name>
    <dbReference type="NCBI Taxonomy" id="28002"/>
    <lineage>
        <taxon>Eukaryota</taxon>
        <taxon>Metamonada</taxon>
        <taxon>Diplomonadida</taxon>
        <taxon>Hexamitidae</taxon>
        <taxon>Hexamitinae</taxon>
        <taxon>Hexamita</taxon>
    </lineage>
</organism>
<dbReference type="Proteomes" id="UP001642409">
    <property type="component" value="Unassembled WGS sequence"/>
</dbReference>
<name>A0AA86QQ48_9EUKA</name>
<evidence type="ECO:0000313" key="3">
    <source>
        <dbReference type="EMBL" id="CAI9958382.1"/>
    </source>
</evidence>
<dbReference type="EMBL" id="CAXDID020000166">
    <property type="protein sequence ID" value="CAL6045939.1"/>
    <property type="molecule type" value="Genomic_DNA"/>
</dbReference>
<dbReference type="PROSITE" id="PS51704">
    <property type="entry name" value="GP_PDE"/>
    <property type="match status" value="1"/>
</dbReference>
<dbReference type="InterPro" id="IPR051578">
    <property type="entry name" value="GDPD"/>
</dbReference>